<dbReference type="InterPro" id="IPR021245">
    <property type="entry name" value="DUF2790"/>
</dbReference>
<name>A0AB35WNK9_9PSED</name>
<keyword evidence="1" id="KW-0732">Signal</keyword>
<comment type="caution">
    <text evidence="2">The sequence shown here is derived from an EMBL/GenBank/DDBJ whole genome shotgun (WGS) entry which is preliminary data.</text>
</comment>
<dbReference type="Proteomes" id="UP001307839">
    <property type="component" value="Unassembled WGS sequence"/>
</dbReference>
<keyword evidence="3" id="KW-1185">Reference proteome</keyword>
<organism evidence="2 3">
    <name type="scientific">Pseudomonas auratipiscis</name>
    <dbReference type="NCBI Taxonomy" id="3115853"/>
    <lineage>
        <taxon>Bacteria</taxon>
        <taxon>Pseudomonadati</taxon>
        <taxon>Pseudomonadota</taxon>
        <taxon>Gammaproteobacteria</taxon>
        <taxon>Pseudomonadales</taxon>
        <taxon>Pseudomonadaceae</taxon>
        <taxon>Pseudomonas</taxon>
    </lineage>
</organism>
<reference evidence="2 3" key="1">
    <citation type="submission" date="2024-01" db="EMBL/GenBank/DDBJ databases">
        <title>Unpublished Manusciprt.</title>
        <authorList>
            <person name="Duman M."/>
            <person name="Valdes E.G."/>
            <person name="Ajmi N."/>
            <person name="Altun S."/>
            <person name="Saticioglu I.B."/>
        </authorList>
    </citation>
    <scope>NUCLEOTIDE SEQUENCE [LARGE SCALE GENOMIC DNA]</scope>
    <source>
        <strain evidence="2 3">120P</strain>
    </source>
</reference>
<sequence length="72" mass="7457">MKAQIALLLGAVVLAACTSTPAVSKPDIARVISVTDTQAACGVVPVTMVYDDSLGVRHTLDYRVLGSGCHDN</sequence>
<dbReference type="PROSITE" id="PS51257">
    <property type="entry name" value="PROKAR_LIPOPROTEIN"/>
    <property type="match status" value="1"/>
</dbReference>
<feature type="chain" id="PRO_5044316693" evidence="1">
    <location>
        <begin position="25"/>
        <end position="72"/>
    </location>
</feature>
<evidence type="ECO:0000313" key="2">
    <source>
        <dbReference type="EMBL" id="MEE1864957.1"/>
    </source>
</evidence>
<dbReference type="Pfam" id="PF10976">
    <property type="entry name" value="DUF2790"/>
    <property type="match status" value="1"/>
</dbReference>
<gene>
    <name evidence="2" type="ORF">V0R53_00975</name>
</gene>
<dbReference type="RefSeq" id="WP_136476179.1">
    <property type="nucleotide sequence ID" value="NZ_JAZDCU010000001.1"/>
</dbReference>
<proteinExistence type="predicted"/>
<protein>
    <submittedName>
        <fullName evidence="2">DUF2790 domain-containing protein</fullName>
    </submittedName>
</protein>
<accession>A0AB35WNK9</accession>
<dbReference type="Gene3D" id="2.30.140.50">
    <property type="entry name" value="Protein of unknown function DUF2790"/>
    <property type="match status" value="1"/>
</dbReference>
<evidence type="ECO:0000256" key="1">
    <source>
        <dbReference type="SAM" id="SignalP"/>
    </source>
</evidence>
<dbReference type="EMBL" id="JAZDQP010000001">
    <property type="protein sequence ID" value="MEE1864957.1"/>
    <property type="molecule type" value="Genomic_DNA"/>
</dbReference>
<dbReference type="AlphaFoldDB" id="A0AB35WNK9"/>
<feature type="signal peptide" evidence="1">
    <location>
        <begin position="1"/>
        <end position="24"/>
    </location>
</feature>
<evidence type="ECO:0000313" key="3">
    <source>
        <dbReference type="Proteomes" id="UP001307839"/>
    </source>
</evidence>